<accession>A0A1G4AYQ2</accession>
<evidence type="ECO:0000256" key="1">
    <source>
        <dbReference type="SAM" id="MobiDB-lite"/>
    </source>
</evidence>
<dbReference type="Proteomes" id="UP000176998">
    <property type="component" value="Unassembled WGS sequence"/>
</dbReference>
<dbReference type="RefSeq" id="XP_022471409.1">
    <property type="nucleotide sequence ID" value="XM_022622034.1"/>
</dbReference>
<dbReference type="GeneID" id="34563544"/>
<dbReference type="AlphaFoldDB" id="A0A1G4AYQ2"/>
<name>A0A1G4AYQ2_9PEZI</name>
<reference evidence="2 3" key="1">
    <citation type="submission" date="2016-09" db="EMBL/GenBank/DDBJ databases">
        <authorList>
            <person name="Capua I."/>
            <person name="De Benedictis P."/>
            <person name="Joannis T."/>
            <person name="Lombin L.H."/>
            <person name="Cattoli G."/>
        </authorList>
    </citation>
    <scope>NUCLEOTIDE SEQUENCE [LARGE SCALE GENOMIC DNA]</scope>
    <source>
        <strain evidence="2 3">IMI 309357</strain>
    </source>
</reference>
<organism evidence="2 3">
    <name type="scientific">Colletotrichum orchidophilum</name>
    <dbReference type="NCBI Taxonomy" id="1209926"/>
    <lineage>
        <taxon>Eukaryota</taxon>
        <taxon>Fungi</taxon>
        <taxon>Dikarya</taxon>
        <taxon>Ascomycota</taxon>
        <taxon>Pezizomycotina</taxon>
        <taxon>Sordariomycetes</taxon>
        <taxon>Hypocreomycetidae</taxon>
        <taxon>Glomerellales</taxon>
        <taxon>Glomerellaceae</taxon>
        <taxon>Colletotrichum</taxon>
    </lineage>
</organism>
<feature type="region of interest" description="Disordered" evidence="1">
    <location>
        <begin position="1"/>
        <end position="23"/>
    </location>
</feature>
<protein>
    <submittedName>
        <fullName evidence="2">Uncharacterized protein</fullName>
    </submittedName>
</protein>
<proteinExistence type="predicted"/>
<evidence type="ECO:0000313" key="2">
    <source>
        <dbReference type="EMBL" id="OHE94246.1"/>
    </source>
</evidence>
<comment type="caution">
    <text evidence="2">The sequence shown here is derived from an EMBL/GenBank/DDBJ whole genome shotgun (WGS) entry which is preliminary data.</text>
</comment>
<sequence>MGSRQEEEEEEEEKAEEVGGVQLAARGRVNQRITSGFLPESIWKHGGRRQQYHKLSPLTNDRTTYSLTHLITLTHSFAHRVTHLIYPSYKATNYRLSKAGIISPSWPPTSICRKAGLVAGGLITFMVFP</sequence>
<gene>
    <name evidence="2" type="ORF">CORC01_10406</name>
</gene>
<feature type="compositionally biased region" description="Acidic residues" evidence="1">
    <location>
        <begin position="1"/>
        <end position="15"/>
    </location>
</feature>
<keyword evidence="3" id="KW-1185">Reference proteome</keyword>
<evidence type="ECO:0000313" key="3">
    <source>
        <dbReference type="Proteomes" id="UP000176998"/>
    </source>
</evidence>
<dbReference type="EMBL" id="MJBS01000103">
    <property type="protein sequence ID" value="OHE94246.1"/>
    <property type="molecule type" value="Genomic_DNA"/>
</dbReference>